<dbReference type="STRING" id="565033.GACE_1449"/>
<dbReference type="HOGENOM" id="CLU_155661_0_0_2"/>
<dbReference type="CDD" id="cd02947">
    <property type="entry name" value="TRX_family"/>
    <property type="match status" value="1"/>
</dbReference>
<proteinExistence type="predicted"/>
<dbReference type="AlphaFoldDB" id="A0A0A7GHQ1"/>
<evidence type="ECO:0000313" key="3">
    <source>
        <dbReference type="Proteomes" id="UP000030624"/>
    </source>
</evidence>
<accession>A0A0A7GHQ1</accession>
<sequence length="112" mass="12472">MLLFLSAGGEYGNQKPEALEGAKMYYFYADWCPHCQKVKPYVTEMAKSYDIVFCNLTAGENTLSQECLEIAKQVRIPGVPTILAVKDNKGYLFVGEDQILNLTKAAGIEVKE</sequence>
<gene>
    <name evidence="2" type="ORF">GACE_1449</name>
</gene>
<evidence type="ECO:0000313" key="2">
    <source>
        <dbReference type="EMBL" id="AIY90487.1"/>
    </source>
</evidence>
<dbReference type="Pfam" id="PF00085">
    <property type="entry name" value="Thioredoxin"/>
    <property type="match status" value="1"/>
</dbReference>
<dbReference type="eggNOG" id="arCOG01972">
    <property type="taxonomic scope" value="Archaea"/>
</dbReference>
<dbReference type="InterPro" id="IPR013766">
    <property type="entry name" value="Thioredoxin_domain"/>
</dbReference>
<evidence type="ECO:0000259" key="1">
    <source>
        <dbReference type="Pfam" id="PF00085"/>
    </source>
</evidence>
<name>A0A0A7GHQ1_GEOAI</name>
<dbReference type="KEGG" id="gac:GACE_1449"/>
<organism evidence="2 3">
    <name type="scientific">Geoglobus acetivorans</name>
    <dbReference type="NCBI Taxonomy" id="565033"/>
    <lineage>
        <taxon>Archaea</taxon>
        <taxon>Methanobacteriati</taxon>
        <taxon>Methanobacteriota</taxon>
        <taxon>Archaeoglobi</taxon>
        <taxon>Archaeoglobales</taxon>
        <taxon>Archaeoglobaceae</taxon>
        <taxon>Geoglobus</taxon>
    </lineage>
</organism>
<dbReference type="Gene3D" id="3.40.30.10">
    <property type="entry name" value="Glutaredoxin"/>
    <property type="match status" value="1"/>
</dbReference>
<dbReference type="EMBL" id="CP009552">
    <property type="protein sequence ID" value="AIY90487.1"/>
    <property type="molecule type" value="Genomic_DNA"/>
</dbReference>
<reference evidence="2 3" key="1">
    <citation type="journal article" date="2015" name="Appl. Environ. Microbiol.">
        <title>The Geoglobus acetivorans genome: Fe(III) reduction, acetate utilization, autotrophic growth, and degradation of aromatic compounds in a hyperthermophilic archaeon.</title>
        <authorList>
            <person name="Mardanov A.V."/>
            <person name="Slododkina G.B."/>
            <person name="Slobodkin A.I."/>
            <person name="Beletsky A.V."/>
            <person name="Gavrilov S.N."/>
            <person name="Kublanov I.V."/>
            <person name="Bonch-Osmolovskaya E.A."/>
            <person name="Skryabin K.G."/>
            <person name="Ravin N.V."/>
        </authorList>
    </citation>
    <scope>NUCLEOTIDE SEQUENCE [LARGE SCALE GENOMIC DNA]</scope>
    <source>
        <strain evidence="2 3">SBH6</strain>
    </source>
</reference>
<protein>
    <submittedName>
        <fullName evidence="2">Thioredoxin (Trx-1)</fullName>
    </submittedName>
</protein>
<dbReference type="InterPro" id="IPR036249">
    <property type="entry name" value="Thioredoxin-like_sf"/>
</dbReference>
<feature type="domain" description="Thioredoxin" evidence="1">
    <location>
        <begin position="26"/>
        <end position="89"/>
    </location>
</feature>
<dbReference type="Proteomes" id="UP000030624">
    <property type="component" value="Chromosome"/>
</dbReference>
<dbReference type="SUPFAM" id="SSF52833">
    <property type="entry name" value="Thioredoxin-like"/>
    <property type="match status" value="1"/>
</dbReference>